<dbReference type="InterPro" id="IPR034768">
    <property type="entry name" value="4FE4S_WBL"/>
</dbReference>
<dbReference type="EMBL" id="AP022567">
    <property type="protein sequence ID" value="BBX33936.1"/>
    <property type="molecule type" value="Genomic_DNA"/>
</dbReference>
<proteinExistence type="predicted"/>
<accession>A0ABM7HTN2</accession>
<protein>
    <recommendedName>
        <fullName evidence="1">4Fe-4S Wbl-type domain-containing protein</fullName>
    </recommendedName>
</protein>
<dbReference type="PROSITE" id="PS51674">
    <property type="entry name" value="4FE4S_WBL"/>
    <property type="match status" value="1"/>
</dbReference>
<evidence type="ECO:0000313" key="2">
    <source>
        <dbReference type="EMBL" id="BBX33936.1"/>
    </source>
</evidence>
<dbReference type="Proteomes" id="UP000465622">
    <property type="component" value="Chromosome"/>
</dbReference>
<keyword evidence="3" id="KW-1185">Reference proteome</keyword>
<reference evidence="2 3" key="1">
    <citation type="journal article" date="2019" name="Emerg. Microbes Infect.">
        <title>Comprehensive subspecies identification of 175 nontuberculous mycobacteria species based on 7547 genomic profiles.</title>
        <authorList>
            <person name="Matsumoto Y."/>
            <person name="Kinjo T."/>
            <person name="Motooka D."/>
            <person name="Nabeya D."/>
            <person name="Jung N."/>
            <person name="Uechi K."/>
            <person name="Horii T."/>
            <person name="Iida T."/>
            <person name="Fujita J."/>
            <person name="Nakamura S."/>
        </authorList>
    </citation>
    <scope>NUCLEOTIDE SEQUENCE [LARGE SCALE GENOMIC DNA]</scope>
    <source>
        <strain evidence="2 3">JCM 12375</strain>
    </source>
</reference>
<feature type="domain" description="4Fe-4S Wbl-type" evidence="1">
    <location>
        <begin position="28"/>
        <end position="88"/>
    </location>
</feature>
<evidence type="ECO:0000313" key="3">
    <source>
        <dbReference type="Proteomes" id="UP000465622"/>
    </source>
</evidence>
<name>A0ABM7HTN2_MYCME</name>
<sequence>MNSARVTPGALELLVRVLKNVPRLDGAACIGARIRFWEAEMTGARHRIDECVAACRRCPVLERCRSWAATQRDLTGVWAGKFYGRDYVEKAETCSETG</sequence>
<organism evidence="2 3">
    <name type="scientific">Mycolicibacterium mageritense</name>
    <name type="common">Mycobacterium mageritense</name>
    <dbReference type="NCBI Taxonomy" id="53462"/>
    <lineage>
        <taxon>Bacteria</taxon>
        <taxon>Bacillati</taxon>
        <taxon>Actinomycetota</taxon>
        <taxon>Actinomycetes</taxon>
        <taxon>Mycobacteriales</taxon>
        <taxon>Mycobacteriaceae</taxon>
        <taxon>Mycolicibacterium</taxon>
    </lineage>
</organism>
<dbReference type="Pfam" id="PF02467">
    <property type="entry name" value="Whib"/>
    <property type="match status" value="1"/>
</dbReference>
<gene>
    <name evidence="2" type="ORF">MMAGJ_32180</name>
</gene>
<evidence type="ECO:0000259" key="1">
    <source>
        <dbReference type="PROSITE" id="PS51674"/>
    </source>
</evidence>